<dbReference type="InterPro" id="IPR009057">
    <property type="entry name" value="Homeodomain-like_sf"/>
</dbReference>
<evidence type="ECO:0000256" key="1">
    <source>
        <dbReference type="SAM" id="MobiDB-lite"/>
    </source>
</evidence>
<sequence length="114" mass="13059">MIYKNGRDVLPPSLLKELQKYINGELVYIPRLDEQRARWGEVSGTRKLLAERNKEICRLHKDGSTIAELELKYHLTTESIRKIIIKSRRQSIVGGGTHGDSKYAPGTYSHPTIR</sequence>
<evidence type="ECO:0000313" key="4">
    <source>
        <dbReference type="Proteomes" id="UP000502248"/>
    </source>
</evidence>
<dbReference type="Pfam" id="PF08765">
    <property type="entry name" value="Mor"/>
    <property type="match status" value="1"/>
</dbReference>
<dbReference type="InterPro" id="IPR052411">
    <property type="entry name" value="c-mor_Regulatory_Protein"/>
</dbReference>
<protein>
    <recommendedName>
        <fullName evidence="2">Mor transcription activator domain-containing protein</fullName>
    </recommendedName>
</protein>
<dbReference type="KEGG" id="cheb:HH215_07480"/>
<reference evidence="3 4" key="1">
    <citation type="submission" date="2020-04" db="EMBL/GenBank/DDBJ databases">
        <title>Genome sequencing of novel species.</title>
        <authorList>
            <person name="Heo J."/>
            <person name="Kim S.-J."/>
            <person name="Kim J.-S."/>
            <person name="Hong S.-B."/>
            <person name="Kwon S.-W."/>
        </authorList>
    </citation>
    <scope>NUCLEOTIDE SEQUENCE [LARGE SCALE GENOMIC DNA]</scope>
    <source>
        <strain evidence="3 4">MFER-1</strain>
    </source>
</reference>
<dbReference type="SUPFAM" id="SSF46689">
    <property type="entry name" value="Homeodomain-like"/>
    <property type="match status" value="1"/>
</dbReference>
<feature type="region of interest" description="Disordered" evidence="1">
    <location>
        <begin position="94"/>
        <end position="114"/>
    </location>
</feature>
<dbReference type="Gene3D" id="1.10.10.60">
    <property type="entry name" value="Homeodomain-like"/>
    <property type="match status" value="1"/>
</dbReference>
<dbReference type="AlphaFoldDB" id="A0A7Z2VH71"/>
<dbReference type="PANTHER" id="PTHR37812">
    <property type="entry name" value="MU-LIKE PROPHAGE FLUMU PROTEIN C"/>
    <property type="match status" value="1"/>
</dbReference>
<proteinExistence type="predicted"/>
<accession>A0A7Z2VH71</accession>
<evidence type="ECO:0000313" key="3">
    <source>
        <dbReference type="EMBL" id="QJD83027.1"/>
    </source>
</evidence>
<feature type="domain" description="Mor transcription activator" evidence="2">
    <location>
        <begin position="13"/>
        <end position="92"/>
    </location>
</feature>
<organism evidence="3 4">
    <name type="scientific">Cohnella herbarum</name>
    <dbReference type="NCBI Taxonomy" id="2728023"/>
    <lineage>
        <taxon>Bacteria</taxon>
        <taxon>Bacillati</taxon>
        <taxon>Bacillota</taxon>
        <taxon>Bacilli</taxon>
        <taxon>Bacillales</taxon>
        <taxon>Paenibacillaceae</taxon>
        <taxon>Cohnella</taxon>
    </lineage>
</organism>
<dbReference type="PANTHER" id="PTHR37812:SF1">
    <property type="entry name" value="MU-LIKE PROPHAGE FLUMU PROTEIN C"/>
    <property type="match status" value="1"/>
</dbReference>
<dbReference type="RefSeq" id="WP_169279324.1">
    <property type="nucleotide sequence ID" value="NZ_CP051680.1"/>
</dbReference>
<dbReference type="EMBL" id="CP051680">
    <property type="protein sequence ID" value="QJD83027.1"/>
    <property type="molecule type" value="Genomic_DNA"/>
</dbReference>
<name>A0A7Z2VH71_9BACL</name>
<dbReference type="Proteomes" id="UP000502248">
    <property type="component" value="Chromosome"/>
</dbReference>
<keyword evidence="4" id="KW-1185">Reference proteome</keyword>
<evidence type="ECO:0000259" key="2">
    <source>
        <dbReference type="Pfam" id="PF08765"/>
    </source>
</evidence>
<gene>
    <name evidence="3" type="ORF">HH215_07480</name>
</gene>
<dbReference type="InterPro" id="IPR049739">
    <property type="entry name" value="YraL-like"/>
</dbReference>
<dbReference type="NCBIfam" id="NF040785">
    <property type="entry name" value="CD3324_fam"/>
    <property type="match status" value="1"/>
</dbReference>
<dbReference type="InterPro" id="IPR014875">
    <property type="entry name" value="Mor_transcription_activator"/>
</dbReference>